<protein>
    <recommendedName>
        <fullName evidence="3">YkuD domain-containing protein</fullName>
    </recommendedName>
</protein>
<evidence type="ECO:0008006" key="3">
    <source>
        <dbReference type="Google" id="ProtNLM"/>
    </source>
</evidence>
<evidence type="ECO:0000313" key="2">
    <source>
        <dbReference type="Proteomes" id="UP000177325"/>
    </source>
</evidence>
<dbReference type="Proteomes" id="UP000177325">
    <property type="component" value="Unassembled WGS sequence"/>
</dbReference>
<organism evidence="1 2">
    <name type="scientific">Candidatus Kaiserbacteria bacterium RIFCSPLOWO2_12_FULL_45_26</name>
    <dbReference type="NCBI Taxonomy" id="1798525"/>
    <lineage>
        <taxon>Bacteria</taxon>
        <taxon>Candidatus Kaiseribacteriota</taxon>
    </lineage>
</organism>
<accession>A0A1F6FHN9</accession>
<comment type="caution">
    <text evidence="1">The sequence shown here is derived from an EMBL/GenBank/DDBJ whole genome shotgun (WGS) entry which is preliminary data.</text>
</comment>
<proteinExistence type="predicted"/>
<dbReference type="AlphaFoldDB" id="A0A1F6FHN9"/>
<gene>
    <name evidence="1" type="ORF">A3G90_04990</name>
</gene>
<dbReference type="EMBL" id="MFMM01000001">
    <property type="protein sequence ID" value="OGG85375.1"/>
    <property type="molecule type" value="Genomic_DNA"/>
</dbReference>
<evidence type="ECO:0000313" key="1">
    <source>
        <dbReference type="EMBL" id="OGG85375.1"/>
    </source>
</evidence>
<reference evidence="1 2" key="1">
    <citation type="journal article" date="2016" name="Nat. Commun.">
        <title>Thousands of microbial genomes shed light on interconnected biogeochemical processes in an aquifer system.</title>
        <authorList>
            <person name="Anantharaman K."/>
            <person name="Brown C.T."/>
            <person name="Hug L.A."/>
            <person name="Sharon I."/>
            <person name="Castelle C.J."/>
            <person name="Probst A.J."/>
            <person name="Thomas B.C."/>
            <person name="Singh A."/>
            <person name="Wilkins M.J."/>
            <person name="Karaoz U."/>
            <person name="Brodie E.L."/>
            <person name="Williams K.H."/>
            <person name="Hubbard S.S."/>
            <person name="Banfield J.F."/>
        </authorList>
    </citation>
    <scope>NUCLEOTIDE SEQUENCE [LARGE SCALE GENOMIC DNA]</scope>
</reference>
<sequence>MPLTQSRTKFGRWVMLALKGLVLALLSFAFWISFSLPAQAAESRVMSRQLGDFIVHQTQQQREGCLDTQLDECWETISQEIEGGRFTPPEIPPRPLVTGLNLLVDTASKKLLLYHQDEKGIVSPIEGWVVVTVQPHQLHADAVEGYIKSVDKNPWWCPTKSARLKYPELPPGCFEPGHELNAMGVAKILIDWKVGAELRPSWVTRHIHGTGGYDAENFLADETLGCVRLLNDELLNLLSLSGPAIKGARVLLYR</sequence>
<name>A0A1F6FHN9_9BACT</name>